<reference evidence="3 4" key="1">
    <citation type="journal article" date="2023" name="Antonie Van Leeuwenhoek">
        <title>Flavobacterium potami sp. nov., a multi-metal resistance genes harbouring bacterium isolated from shallow river silt.</title>
        <authorList>
            <person name="Li S."/>
            <person name="Mao S."/>
            <person name="Mu W."/>
            <person name="Guo B."/>
            <person name="Li C."/>
            <person name="Zhu Q."/>
            <person name="Hou X."/>
            <person name="Zhao Y."/>
            <person name="Wei S."/>
            <person name="Liu H."/>
            <person name="Liu A."/>
        </authorList>
    </citation>
    <scope>NUCLEOTIDE SEQUENCE [LARGE SCALE GENOMIC DNA]</scope>
    <source>
        <strain evidence="3 4">17A</strain>
    </source>
</reference>
<evidence type="ECO:0000313" key="4">
    <source>
        <dbReference type="Proteomes" id="UP001139366"/>
    </source>
</evidence>
<name>A0A9X1KR29_9FLAO</name>
<comment type="similarity">
    <text evidence="1">Belongs to the NAD(P)-dependent epimerase/dehydratase family.</text>
</comment>
<accession>A0A9X1KR29</accession>
<keyword evidence="4" id="KW-1185">Reference proteome</keyword>
<feature type="domain" description="NAD-dependent epimerase/dehydratase" evidence="2">
    <location>
        <begin position="5"/>
        <end position="216"/>
    </location>
</feature>
<comment type="caution">
    <text evidence="3">The sequence shown here is derived from an EMBL/GenBank/DDBJ whole genome shotgun (WGS) entry which is preliminary data.</text>
</comment>
<dbReference type="SUPFAM" id="SSF51735">
    <property type="entry name" value="NAD(P)-binding Rossmann-fold domains"/>
    <property type="match status" value="1"/>
</dbReference>
<evidence type="ECO:0000256" key="1">
    <source>
        <dbReference type="ARBA" id="ARBA00007637"/>
    </source>
</evidence>
<sequence length="290" mass="33230">MSNHILITGGTGYLGSHIIKELLSKNYEVSVLIREKSSTKRLDSCAGKLKFIDITNLEAFFVNRKVDGIIHIATNYGRKGESVLDVVNSNLYFPIRLLEFAIQNKVDYFINTDTSLPKNINPYSLSKAHFRDWLSIIPSEMKIINVIPEYFYGPNDDETKFITGMLHKFFRNEESIDLSEGIQKRDFIYIDDVVSAYMCLIENLNKIKHNTNIQLGSALTISLKNLVLLLKEMSCNRKTVLNFGKIPMRKDDVLESKADVSYLLQLGWKPKISLEDGIRKIIELENLENK</sequence>
<proteinExistence type="inferred from homology"/>
<dbReference type="InterPro" id="IPR036291">
    <property type="entry name" value="NAD(P)-bd_dom_sf"/>
</dbReference>
<dbReference type="Pfam" id="PF01370">
    <property type="entry name" value="Epimerase"/>
    <property type="match status" value="1"/>
</dbReference>
<dbReference type="InterPro" id="IPR001509">
    <property type="entry name" value="Epimerase_deHydtase"/>
</dbReference>
<organism evidence="3 4">
    <name type="scientific">Flavobacterium potami</name>
    <dbReference type="NCBI Taxonomy" id="2872310"/>
    <lineage>
        <taxon>Bacteria</taxon>
        <taxon>Pseudomonadati</taxon>
        <taxon>Bacteroidota</taxon>
        <taxon>Flavobacteriia</taxon>
        <taxon>Flavobacteriales</taxon>
        <taxon>Flavobacteriaceae</taxon>
        <taxon>Flavobacterium</taxon>
    </lineage>
</organism>
<gene>
    <name evidence="3" type="ORF">K6T82_17315</name>
</gene>
<protein>
    <submittedName>
        <fullName evidence="3">NAD-dependent epimerase/dehydratase</fullName>
    </submittedName>
</protein>
<dbReference type="Proteomes" id="UP001139366">
    <property type="component" value="Unassembled WGS sequence"/>
</dbReference>
<dbReference type="RefSeq" id="WP_223708240.1">
    <property type="nucleotide sequence ID" value="NZ_JAINUY010000006.1"/>
</dbReference>
<evidence type="ECO:0000259" key="2">
    <source>
        <dbReference type="Pfam" id="PF01370"/>
    </source>
</evidence>
<dbReference type="EMBL" id="JAINUY010000006">
    <property type="protein sequence ID" value="MBZ4036533.1"/>
    <property type="molecule type" value="Genomic_DNA"/>
</dbReference>
<dbReference type="AlphaFoldDB" id="A0A9X1KR29"/>
<dbReference type="Gene3D" id="3.40.50.720">
    <property type="entry name" value="NAD(P)-binding Rossmann-like Domain"/>
    <property type="match status" value="1"/>
</dbReference>
<evidence type="ECO:0000313" key="3">
    <source>
        <dbReference type="EMBL" id="MBZ4036533.1"/>
    </source>
</evidence>
<dbReference type="PANTHER" id="PTHR43000">
    <property type="entry name" value="DTDP-D-GLUCOSE 4,6-DEHYDRATASE-RELATED"/>
    <property type="match status" value="1"/>
</dbReference>